<dbReference type="AlphaFoldDB" id="A0A5S9NEG8"/>
<evidence type="ECO:0000313" key="2">
    <source>
        <dbReference type="EMBL" id="CAA0088004.1"/>
    </source>
</evidence>
<dbReference type="Pfam" id="PF17264">
    <property type="entry name" value="DUF5330"/>
    <property type="match status" value="1"/>
</dbReference>
<dbReference type="EMBL" id="CACSAS010000001">
    <property type="protein sequence ID" value="CAA0088004.1"/>
    <property type="molecule type" value="Genomic_DNA"/>
</dbReference>
<organism evidence="2 3">
    <name type="scientific">Starkeya nomas</name>
    <dbReference type="NCBI Taxonomy" id="2666134"/>
    <lineage>
        <taxon>Bacteria</taxon>
        <taxon>Pseudomonadati</taxon>
        <taxon>Pseudomonadota</taxon>
        <taxon>Alphaproteobacteria</taxon>
        <taxon>Hyphomicrobiales</taxon>
        <taxon>Xanthobacteraceae</taxon>
        <taxon>Starkeya</taxon>
    </lineage>
</organism>
<feature type="region of interest" description="Disordered" evidence="1">
    <location>
        <begin position="100"/>
        <end position="165"/>
    </location>
</feature>
<evidence type="ECO:0000256" key="1">
    <source>
        <dbReference type="SAM" id="MobiDB-lite"/>
    </source>
</evidence>
<reference evidence="2 3" key="1">
    <citation type="submission" date="2019-12" db="EMBL/GenBank/DDBJ databases">
        <authorList>
            <person name="Reyes-Prieto M."/>
        </authorList>
    </citation>
    <scope>NUCLEOTIDE SEQUENCE [LARGE SCALE GENOMIC DNA]</scope>
    <source>
        <strain evidence="2">HF14-78462</strain>
    </source>
</reference>
<proteinExistence type="predicted"/>
<name>A0A5S9NEG8_9HYPH</name>
<evidence type="ECO:0000313" key="3">
    <source>
        <dbReference type="Proteomes" id="UP000433050"/>
    </source>
</evidence>
<gene>
    <name evidence="2" type="ORF">STARVERO_00607</name>
</gene>
<keyword evidence="3" id="KW-1185">Reference proteome</keyword>
<dbReference type="RefSeq" id="WP_144343174.1">
    <property type="nucleotide sequence ID" value="NZ_CACSAS010000001.1"/>
</dbReference>
<dbReference type="InterPro" id="IPR035220">
    <property type="entry name" value="DUF5330"/>
</dbReference>
<accession>A0A5S9NEG8</accession>
<feature type="compositionally biased region" description="Low complexity" evidence="1">
    <location>
        <begin position="145"/>
        <end position="157"/>
    </location>
</feature>
<evidence type="ECO:0008006" key="4">
    <source>
        <dbReference type="Google" id="ProtNLM"/>
    </source>
</evidence>
<dbReference type="Proteomes" id="UP000433050">
    <property type="component" value="Unassembled WGS sequence"/>
</dbReference>
<sequence>MFFLLRIGFWLTVVFLLLPAVVGGPSSNGTTAVTDSKVSAMDALSAATSAVADASGFCARQPNACAIGAGLIEVIGERAEAGARFALSYLSEQIIEEKRKAAARAAGTPAGDTLNAHDLSPGWQGPRQPAASLPLTPPAVTGASPAEAPAEPAAGAVPRPPRRPA</sequence>
<protein>
    <recommendedName>
        <fullName evidence="4">DUF5330 domain-containing protein</fullName>
    </recommendedName>
</protein>